<dbReference type="OrthoDB" id="1950369at2"/>
<evidence type="ECO:0000313" key="2">
    <source>
        <dbReference type="Proteomes" id="UP000324646"/>
    </source>
</evidence>
<sequence length="313" mass="37246">MSFTLNTFLNNNHYITTFKSYIVSELKISNELLKNYLSDDQNLRKEASKSIILTTLKNLNYEQWIEYIDYINLLLFKSNVLPSNNDELIVALNLSKDLAVVAIYTPINGEYVFTSKIENLLPIQNIRFLQAPGLDYNFIITDQLLDEKLGAFFLEEFIEIFLYLDEDFKSVWKKTKYKDEIYNASWLNPKAPNNEWIKIIENNDIKFKKNNTVNIDVFINRQKFKAFKKIFPIDEDFKLEKEIIAHENYYWSPKYERFIMNEGIIKNSTTPIAIIDDTKHWLEAFLGFHSNNYKIITKDKKIYYINKQFVFTK</sequence>
<protein>
    <submittedName>
        <fullName evidence="1">Uncharacterized protein</fullName>
    </submittedName>
</protein>
<gene>
    <name evidence="1" type="ORF">FQB35_08380</name>
</gene>
<proteinExistence type="predicted"/>
<reference evidence="1 2" key="1">
    <citation type="submission" date="2019-07" db="EMBL/GenBank/DDBJ databases">
        <title>Complete genome of Crassaminicella thermophila SY095.</title>
        <authorList>
            <person name="Li X."/>
        </authorList>
    </citation>
    <scope>NUCLEOTIDE SEQUENCE [LARGE SCALE GENOMIC DNA]</scope>
    <source>
        <strain evidence="1 2">SY095</strain>
    </source>
</reference>
<organism evidence="1 2">
    <name type="scientific">Crassaminicella thermophila</name>
    <dbReference type="NCBI Taxonomy" id="2599308"/>
    <lineage>
        <taxon>Bacteria</taxon>
        <taxon>Bacillati</taxon>
        <taxon>Bacillota</taxon>
        <taxon>Clostridia</taxon>
        <taxon>Eubacteriales</taxon>
        <taxon>Clostridiaceae</taxon>
        <taxon>Crassaminicella</taxon>
    </lineage>
</organism>
<accession>A0A5C0SDP1</accession>
<dbReference type="AlphaFoldDB" id="A0A5C0SDP1"/>
<dbReference type="Proteomes" id="UP000324646">
    <property type="component" value="Chromosome"/>
</dbReference>
<keyword evidence="2" id="KW-1185">Reference proteome</keyword>
<evidence type="ECO:0000313" key="1">
    <source>
        <dbReference type="EMBL" id="QEK12391.1"/>
    </source>
</evidence>
<name>A0A5C0SDP1_CRATE</name>
<dbReference type="EMBL" id="CP042243">
    <property type="protein sequence ID" value="QEK12391.1"/>
    <property type="molecule type" value="Genomic_DNA"/>
</dbReference>
<dbReference type="KEGG" id="crs:FQB35_08380"/>